<protein>
    <submittedName>
        <fullName evidence="3">SAM-dependent methyltransferase</fullName>
    </submittedName>
</protein>
<evidence type="ECO:0000313" key="4">
    <source>
        <dbReference type="Proteomes" id="UP000218023"/>
    </source>
</evidence>
<accession>A0A2A2GII2</accession>
<feature type="domain" description="S-adenosylmethionine-dependent methyltransferase Rv2258c-like winged HTH" evidence="2">
    <location>
        <begin position="30"/>
        <end position="100"/>
    </location>
</feature>
<dbReference type="Gene3D" id="1.10.10.10">
    <property type="entry name" value="Winged helix-like DNA-binding domain superfamily/Winged helix DNA-binding domain"/>
    <property type="match status" value="1"/>
</dbReference>
<sequence>MALDRQTIDPSTLDDLVNRAVSELAAGYGGVMIDIGNRLGLYRAMAGAGPMTSHEVAQAAGCAERYVREWLNGQAAGGYVVYHPASRTYELTPEQAAVLADETSPVFMPAVWQVVAAAWADAGQTAEAIRSGKGVAWGAHDGRLHCGVAAFFRNGYRASLVSEWLPALDGVVPRLQAGARVADIGCGHGHSTLLMAEAFPNSRFVGIDTHPASIAAAQALARASGLSDRVEFALADAKAPLPGLFDLICFFDCLHDLGHPVEAARRAREALAPDGTLMLVEPAASDRVEENLNPVGRIYYTGSTWLCCAHAISEEGTHVLGAQAGETRLAQVCREAGFSRIRKAAETPFNMILEVRH</sequence>
<keyword evidence="3" id="KW-0489">Methyltransferase</keyword>
<reference evidence="3 4" key="1">
    <citation type="submission" date="2017-09" db="EMBL/GenBank/DDBJ databases">
        <title>Paracoccus alkalisoli sp. nov., isolated from saline alkaline soil.</title>
        <authorList>
            <person name="Dong X."/>
            <person name="Zhang G."/>
        </authorList>
    </citation>
    <scope>NUCLEOTIDE SEQUENCE [LARGE SCALE GENOMIC DNA]</scope>
    <source>
        <strain evidence="3 4">WN007</strain>
    </source>
</reference>
<dbReference type="Pfam" id="PF13847">
    <property type="entry name" value="Methyltransf_31"/>
    <property type="match status" value="1"/>
</dbReference>
<dbReference type="InterPro" id="IPR025714">
    <property type="entry name" value="Methyltranfer_dom"/>
</dbReference>
<evidence type="ECO:0000259" key="2">
    <source>
        <dbReference type="Pfam" id="PF21320"/>
    </source>
</evidence>
<proteinExistence type="predicted"/>
<dbReference type="InterPro" id="IPR053173">
    <property type="entry name" value="SAM-binding_MTase"/>
</dbReference>
<dbReference type="InterPro" id="IPR036390">
    <property type="entry name" value="WH_DNA-bd_sf"/>
</dbReference>
<keyword evidence="4" id="KW-1185">Reference proteome</keyword>
<dbReference type="PANTHER" id="PTHR45128:SF2">
    <property type="entry name" value="METHYLTRANSFERASE DOMAIN-CONTAINING PROTEIN"/>
    <property type="match status" value="1"/>
</dbReference>
<dbReference type="SUPFAM" id="SSF46785">
    <property type="entry name" value="Winged helix' DNA-binding domain"/>
    <property type="match status" value="1"/>
</dbReference>
<dbReference type="CDD" id="cd02440">
    <property type="entry name" value="AdoMet_MTases"/>
    <property type="match status" value="1"/>
</dbReference>
<evidence type="ECO:0000259" key="1">
    <source>
        <dbReference type="Pfam" id="PF13847"/>
    </source>
</evidence>
<dbReference type="Pfam" id="PF21320">
    <property type="entry name" value="WHD_Rv2258c"/>
    <property type="match status" value="1"/>
</dbReference>
<dbReference type="GO" id="GO:0032259">
    <property type="term" value="P:methylation"/>
    <property type="evidence" value="ECO:0007669"/>
    <property type="project" value="UniProtKB-KW"/>
</dbReference>
<evidence type="ECO:0000313" key="3">
    <source>
        <dbReference type="EMBL" id="PAU96804.1"/>
    </source>
</evidence>
<comment type="caution">
    <text evidence="3">The sequence shown here is derived from an EMBL/GenBank/DDBJ whole genome shotgun (WGS) entry which is preliminary data.</text>
</comment>
<feature type="domain" description="Methyltransferase" evidence="1">
    <location>
        <begin position="177"/>
        <end position="312"/>
    </location>
</feature>
<dbReference type="InterPro" id="IPR036388">
    <property type="entry name" value="WH-like_DNA-bd_sf"/>
</dbReference>
<dbReference type="Proteomes" id="UP000218023">
    <property type="component" value="Unassembled WGS sequence"/>
</dbReference>
<dbReference type="InterPro" id="IPR048711">
    <property type="entry name" value="WHD_Rv2258c"/>
</dbReference>
<name>A0A2A2GII2_9RHOB</name>
<gene>
    <name evidence="3" type="ORF">CK240_12045</name>
</gene>
<dbReference type="OrthoDB" id="9801363at2"/>
<dbReference type="PANTHER" id="PTHR45128">
    <property type="entry name" value="METHYLTRANSFERASE TYPE 11"/>
    <property type="match status" value="1"/>
</dbReference>
<dbReference type="EMBL" id="NSJZ01000010">
    <property type="protein sequence ID" value="PAU96804.1"/>
    <property type="molecule type" value="Genomic_DNA"/>
</dbReference>
<keyword evidence="3" id="KW-0808">Transferase</keyword>
<dbReference type="AlphaFoldDB" id="A0A2A2GII2"/>
<dbReference type="InterPro" id="IPR029063">
    <property type="entry name" value="SAM-dependent_MTases_sf"/>
</dbReference>
<dbReference type="Gene3D" id="3.40.50.150">
    <property type="entry name" value="Vaccinia Virus protein VP39"/>
    <property type="match status" value="1"/>
</dbReference>
<dbReference type="GO" id="GO:0008168">
    <property type="term" value="F:methyltransferase activity"/>
    <property type="evidence" value="ECO:0007669"/>
    <property type="project" value="UniProtKB-KW"/>
</dbReference>
<organism evidence="3 4">
    <name type="scientific">Paracoccus salipaludis</name>
    <dbReference type="NCBI Taxonomy" id="2032623"/>
    <lineage>
        <taxon>Bacteria</taxon>
        <taxon>Pseudomonadati</taxon>
        <taxon>Pseudomonadota</taxon>
        <taxon>Alphaproteobacteria</taxon>
        <taxon>Rhodobacterales</taxon>
        <taxon>Paracoccaceae</taxon>
        <taxon>Paracoccus</taxon>
    </lineage>
</organism>
<dbReference type="SUPFAM" id="SSF53335">
    <property type="entry name" value="S-adenosyl-L-methionine-dependent methyltransferases"/>
    <property type="match status" value="1"/>
</dbReference>
<dbReference type="RefSeq" id="WP_095640594.1">
    <property type="nucleotide sequence ID" value="NZ_NSJZ01000010.1"/>
</dbReference>